<protein>
    <recommendedName>
        <fullName evidence="5">Pseudouridine synthase</fullName>
        <ecNumber evidence="5">5.4.99.-</ecNumber>
    </recommendedName>
</protein>
<dbReference type="EMBL" id="JYNY01000222">
    <property type="protein sequence ID" value="KJJ85101.1"/>
    <property type="molecule type" value="Genomic_DNA"/>
</dbReference>
<dbReference type="SUPFAM" id="SSF55174">
    <property type="entry name" value="Alpha-L RNA-binding motif"/>
    <property type="match status" value="1"/>
</dbReference>
<comment type="caution">
    <text evidence="7">The sequence shown here is derived from an EMBL/GenBank/DDBJ whole genome shotgun (WGS) entry which is preliminary data.</text>
</comment>
<dbReference type="Pfam" id="PF00849">
    <property type="entry name" value="PseudoU_synth_2"/>
    <property type="match status" value="1"/>
</dbReference>
<dbReference type="Gene3D" id="3.10.290.10">
    <property type="entry name" value="RNA-binding S4 domain"/>
    <property type="match status" value="1"/>
</dbReference>
<dbReference type="PROSITE" id="PS01129">
    <property type="entry name" value="PSI_RLU"/>
    <property type="match status" value="1"/>
</dbReference>
<dbReference type="SMART" id="SM00363">
    <property type="entry name" value="S4"/>
    <property type="match status" value="1"/>
</dbReference>
<organism evidence="7 8">
    <name type="scientific">Candidatus Omnitrophus magneticus</name>
    <dbReference type="NCBI Taxonomy" id="1609969"/>
    <lineage>
        <taxon>Bacteria</taxon>
        <taxon>Pseudomonadati</taxon>
        <taxon>Candidatus Omnitrophota</taxon>
        <taxon>Candidatus Omnitrophus</taxon>
    </lineage>
</organism>
<evidence type="ECO:0000259" key="6">
    <source>
        <dbReference type="SMART" id="SM00363"/>
    </source>
</evidence>
<comment type="similarity">
    <text evidence="1 5">Belongs to the pseudouridine synthase RluA family.</text>
</comment>
<evidence type="ECO:0000256" key="4">
    <source>
        <dbReference type="PROSITE-ProRule" id="PRU00182"/>
    </source>
</evidence>
<dbReference type="CDD" id="cd00165">
    <property type="entry name" value="S4"/>
    <property type="match status" value="1"/>
</dbReference>
<dbReference type="GO" id="GO:0003723">
    <property type="term" value="F:RNA binding"/>
    <property type="evidence" value="ECO:0007669"/>
    <property type="project" value="UniProtKB-KW"/>
</dbReference>
<evidence type="ECO:0000256" key="5">
    <source>
        <dbReference type="RuleBase" id="RU362028"/>
    </source>
</evidence>
<evidence type="ECO:0000313" key="7">
    <source>
        <dbReference type="EMBL" id="KJJ85101.1"/>
    </source>
</evidence>
<dbReference type="NCBIfam" id="TIGR00005">
    <property type="entry name" value="rluA_subfam"/>
    <property type="match status" value="1"/>
</dbReference>
<dbReference type="Pfam" id="PF01479">
    <property type="entry name" value="S4"/>
    <property type="match status" value="1"/>
</dbReference>
<dbReference type="PANTHER" id="PTHR21600">
    <property type="entry name" value="MITOCHONDRIAL RNA PSEUDOURIDINE SYNTHASE"/>
    <property type="match status" value="1"/>
</dbReference>
<feature type="active site" evidence="3">
    <location>
        <position position="139"/>
    </location>
</feature>
<sequence>MEEFKFIVTADFAGVRLDKYVALNLGEGYSRVLVKNLLDQNLILLDGKKVKASYHVEEGETVTVTVTDKEESKIEPENIPLKIIYEDNSFLVIDKPSGMIVHPGAGNKHGTLVNAVLYHCKNLPIISDSARPGIVHRLDKETSGIVLVAKTEKAMRSLSKQFQKRTVKKEYVALVKGVVEFDNGIIDAPLARNLSDRHKMEIAPETGKPAQTIYHVVKRFKDFTYLRIELKTGRTHQIRVHMKHLGHPVLGDIVYSAREGFNRQMLHAEKIGFYHPETCKYMEFISPIPPDIMEVIERGKIGVKK</sequence>
<dbReference type="GO" id="GO:0120159">
    <property type="term" value="F:rRNA pseudouridine synthase activity"/>
    <property type="evidence" value="ECO:0007669"/>
    <property type="project" value="UniProtKB-ARBA"/>
</dbReference>
<dbReference type="Proteomes" id="UP000033428">
    <property type="component" value="Unassembled WGS sequence"/>
</dbReference>
<feature type="domain" description="RNA-binding S4" evidence="6">
    <location>
        <begin position="15"/>
        <end position="80"/>
    </location>
</feature>
<dbReference type="InterPro" id="IPR050188">
    <property type="entry name" value="RluA_PseudoU_synthase"/>
</dbReference>
<dbReference type="SUPFAM" id="SSF55120">
    <property type="entry name" value="Pseudouridine synthase"/>
    <property type="match status" value="1"/>
</dbReference>
<dbReference type="InterPro" id="IPR036986">
    <property type="entry name" value="S4_RNA-bd_sf"/>
</dbReference>
<dbReference type="InterPro" id="IPR006224">
    <property type="entry name" value="PsdUridine_synth_RluA-like_CS"/>
</dbReference>
<accession>A0A0F0CU85</accession>
<dbReference type="InterPro" id="IPR006145">
    <property type="entry name" value="PsdUridine_synth_RsuA/RluA"/>
</dbReference>
<dbReference type="GO" id="GO:0000455">
    <property type="term" value="P:enzyme-directed rRNA pseudouridine synthesis"/>
    <property type="evidence" value="ECO:0007669"/>
    <property type="project" value="TreeGrafter"/>
</dbReference>
<proteinExistence type="inferred from homology"/>
<dbReference type="InterPro" id="IPR002942">
    <property type="entry name" value="S4_RNA-bd"/>
</dbReference>
<keyword evidence="4" id="KW-0694">RNA-binding</keyword>
<dbReference type="InterPro" id="IPR006225">
    <property type="entry name" value="PsdUridine_synth_RluC/D"/>
</dbReference>
<evidence type="ECO:0000256" key="2">
    <source>
        <dbReference type="ARBA" id="ARBA00023235"/>
    </source>
</evidence>
<dbReference type="AlphaFoldDB" id="A0A0F0CU85"/>
<evidence type="ECO:0000313" key="8">
    <source>
        <dbReference type="Proteomes" id="UP000033428"/>
    </source>
</evidence>
<dbReference type="Gene3D" id="3.30.2350.10">
    <property type="entry name" value="Pseudouridine synthase"/>
    <property type="match status" value="1"/>
</dbReference>
<comment type="catalytic activity">
    <reaction evidence="5">
        <text>a uridine in RNA = a pseudouridine in RNA</text>
        <dbReference type="Rhea" id="RHEA:48348"/>
        <dbReference type="Rhea" id="RHEA-COMP:12068"/>
        <dbReference type="Rhea" id="RHEA-COMP:12069"/>
        <dbReference type="ChEBI" id="CHEBI:65314"/>
        <dbReference type="ChEBI" id="CHEBI:65315"/>
    </reaction>
</comment>
<comment type="function">
    <text evidence="5">Responsible for synthesis of pseudouridine from uracil.</text>
</comment>
<dbReference type="CDD" id="cd02869">
    <property type="entry name" value="PseudoU_synth_RluA_like"/>
    <property type="match status" value="1"/>
</dbReference>
<dbReference type="PROSITE" id="PS50889">
    <property type="entry name" value="S4"/>
    <property type="match status" value="1"/>
</dbReference>
<dbReference type="PATRIC" id="fig|1609969.3.peg.1144"/>
<evidence type="ECO:0000256" key="1">
    <source>
        <dbReference type="ARBA" id="ARBA00010876"/>
    </source>
</evidence>
<name>A0A0F0CU85_9BACT</name>
<gene>
    <name evidence="7" type="ORF">OMAG_001065</name>
</gene>
<dbReference type="EC" id="5.4.99.-" evidence="5"/>
<keyword evidence="8" id="KW-1185">Reference proteome</keyword>
<evidence type="ECO:0000256" key="3">
    <source>
        <dbReference type="PIRSR" id="PIRSR606225-1"/>
    </source>
</evidence>
<dbReference type="InterPro" id="IPR020103">
    <property type="entry name" value="PsdUridine_synth_cat_dom_sf"/>
</dbReference>
<reference evidence="7 8" key="1">
    <citation type="submission" date="2015-02" db="EMBL/GenBank/DDBJ databases">
        <title>Single-cell genomics of uncultivated deep-branching MTB reveals a conserved set of magnetosome genes.</title>
        <authorList>
            <person name="Kolinko S."/>
            <person name="Richter M."/>
            <person name="Glockner F.O."/>
            <person name="Brachmann A."/>
            <person name="Schuler D."/>
        </authorList>
    </citation>
    <scope>NUCLEOTIDE SEQUENCE [LARGE SCALE GENOMIC DNA]</scope>
    <source>
        <strain evidence="7">SKK-01</strain>
    </source>
</reference>
<keyword evidence="2 5" id="KW-0413">Isomerase</keyword>
<dbReference type="PANTHER" id="PTHR21600:SF44">
    <property type="entry name" value="RIBOSOMAL LARGE SUBUNIT PSEUDOURIDINE SYNTHASE D"/>
    <property type="match status" value="1"/>
</dbReference>